<dbReference type="AlphaFoldDB" id="A0AAN6WIQ6"/>
<evidence type="ECO:0000313" key="3">
    <source>
        <dbReference type="Proteomes" id="UP001302126"/>
    </source>
</evidence>
<gene>
    <name evidence="2" type="ORF">QBC35DRAFT_457780</name>
</gene>
<protein>
    <submittedName>
        <fullName evidence="2">Uncharacterized protein</fullName>
    </submittedName>
</protein>
<sequence length="368" mass="42602">DVTTSGLVWRAGMGSESAWRQMWEIREETGAHTRGQLTDQIRARVQEGRQTLAEARRTRGEIDQCIQRLQGEERKARRQLEECISLQRRLEGAGAREKTTWINSRTEVWKLQEKWRRERQGPRPTWEDRWNRKTSFAARGIATREVTGGLVEGGYHWVQDDAPQVDPLEPTHTKIPWFQCITHDCRLHTKDKVLAGFWPVRKEKHGKELPVRKTFSLEEMEDLGLPSELLWGRVPVAIFSHPDPPQPDQPRIQEVAAGEDDRTDKRLTVTASWGRQKIRALVDSAAQMNIVSPDFANLARMPWRVKDPKEWTIVKGPFDTQWCKRETLPLDITVAGKTTKVVFDLVDMDGKKDMILGHPWHEDYDPDI</sequence>
<keyword evidence="3" id="KW-1185">Reference proteome</keyword>
<name>A0AAN6WIQ6_9PEZI</name>
<dbReference type="SUPFAM" id="SSF50630">
    <property type="entry name" value="Acid proteases"/>
    <property type="match status" value="1"/>
</dbReference>
<feature type="non-terminal residue" evidence="2">
    <location>
        <position position="368"/>
    </location>
</feature>
<dbReference type="Gene3D" id="2.40.70.10">
    <property type="entry name" value="Acid Proteases"/>
    <property type="match status" value="1"/>
</dbReference>
<feature type="non-terminal residue" evidence="2">
    <location>
        <position position="1"/>
    </location>
</feature>
<dbReference type="InterPro" id="IPR021109">
    <property type="entry name" value="Peptidase_aspartic_dom_sf"/>
</dbReference>
<accession>A0AAN6WIQ6</accession>
<feature type="coiled-coil region" evidence="1">
    <location>
        <begin position="62"/>
        <end position="89"/>
    </location>
</feature>
<evidence type="ECO:0000313" key="2">
    <source>
        <dbReference type="EMBL" id="KAK4181981.1"/>
    </source>
</evidence>
<dbReference type="CDD" id="cd00303">
    <property type="entry name" value="retropepsin_like"/>
    <property type="match status" value="1"/>
</dbReference>
<reference evidence="2" key="2">
    <citation type="submission" date="2023-05" db="EMBL/GenBank/DDBJ databases">
        <authorList>
            <consortium name="Lawrence Berkeley National Laboratory"/>
            <person name="Steindorff A."/>
            <person name="Hensen N."/>
            <person name="Bonometti L."/>
            <person name="Westerberg I."/>
            <person name="Brannstrom I.O."/>
            <person name="Guillou S."/>
            <person name="Cros-Aarteil S."/>
            <person name="Calhoun S."/>
            <person name="Haridas S."/>
            <person name="Kuo A."/>
            <person name="Mondo S."/>
            <person name="Pangilinan J."/>
            <person name="Riley R."/>
            <person name="Labutti K."/>
            <person name="Andreopoulos B."/>
            <person name="Lipzen A."/>
            <person name="Chen C."/>
            <person name="Yanf M."/>
            <person name="Daum C."/>
            <person name="Ng V."/>
            <person name="Clum A."/>
            <person name="Ohm R."/>
            <person name="Martin F."/>
            <person name="Silar P."/>
            <person name="Natvig D."/>
            <person name="Lalanne C."/>
            <person name="Gautier V."/>
            <person name="Ament-Velasquez S.L."/>
            <person name="Kruys A."/>
            <person name="Hutchinson M.I."/>
            <person name="Powell A.J."/>
            <person name="Barry K."/>
            <person name="Miller A.N."/>
            <person name="Grigoriev I.V."/>
            <person name="Debuchy R."/>
            <person name="Gladieux P."/>
            <person name="Thoren M.H."/>
            <person name="Johannesson H."/>
        </authorList>
    </citation>
    <scope>NUCLEOTIDE SEQUENCE</scope>
    <source>
        <strain evidence="2">PSN309</strain>
    </source>
</reference>
<proteinExistence type="predicted"/>
<reference evidence="2" key="1">
    <citation type="journal article" date="2023" name="Mol. Phylogenet. Evol.">
        <title>Genome-scale phylogeny and comparative genomics of the fungal order Sordariales.</title>
        <authorList>
            <person name="Hensen N."/>
            <person name="Bonometti L."/>
            <person name="Westerberg I."/>
            <person name="Brannstrom I.O."/>
            <person name="Guillou S."/>
            <person name="Cros-Aarteil S."/>
            <person name="Calhoun S."/>
            <person name="Haridas S."/>
            <person name="Kuo A."/>
            <person name="Mondo S."/>
            <person name="Pangilinan J."/>
            <person name="Riley R."/>
            <person name="LaButti K."/>
            <person name="Andreopoulos B."/>
            <person name="Lipzen A."/>
            <person name="Chen C."/>
            <person name="Yan M."/>
            <person name="Daum C."/>
            <person name="Ng V."/>
            <person name="Clum A."/>
            <person name="Steindorff A."/>
            <person name="Ohm R.A."/>
            <person name="Martin F."/>
            <person name="Silar P."/>
            <person name="Natvig D.O."/>
            <person name="Lalanne C."/>
            <person name="Gautier V."/>
            <person name="Ament-Velasquez S.L."/>
            <person name="Kruys A."/>
            <person name="Hutchinson M.I."/>
            <person name="Powell A.J."/>
            <person name="Barry K."/>
            <person name="Miller A.N."/>
            <person name="Grigoriev I.V."/>
            <person name="Debuchy R."/>
            <person name="Gladieux P."/>
            <person name="Hiltunen Thoren M."/>
            <person name="Johannesson H."/>
        </authorList>
    </citation>
    <scope>NUCLEOTIDE SEQUENCE</scope>
    <source>
        <strain evidence="2">PSN309</strain>
    </source>
</reference>
<keyword evidence="1" id="KW-0175">Coiled coil</keyword>
<dbReference type="EMBL" id="MU864874">
    <property type="protein sequence ID" value="KAK4181981.1"/>
    <property type="molecule type" value="Genomic_DNA"/>
</dbReference>
<comment type="caution">
    <text evidence="2">The sequence shown here is derived from an EMBL/GenBank/DDBJ whole genome shotgun (WGS) entry which is preliminary data.</text>
</comment>
<evidence type="ECO:0000256" key="1">
    <source>
        <dbReference type="SAM" id="Coils"/>
    </source>
</evidence>
<dbReference type="Proteomes" id="UP001302126">
    <property type="component" value="Unassembled WGS sequence"/>
</dbReference>
<organism evidence="2 3">
    <name type="scientific">Podospora australis</name>
    <dbReference type="NCBI Taxonomy" id="1536484"/>
    <lineage>
        <taxon>Eukaryota</taxon>
        <taxon>Fungi</taxon>
        <taxon>Dikarya</taxon>
        <taxon>Ascomycota</taxon>
        <taxon>Pezizomycotina</taxon>
        <taxon>Sordariomycetes</taxon>
        <taxon>Sordariomycetidae</taxon>
        <taxon>Sordariales</taxon>
        <taxon>Podosporaceae</taxon>
        <taxon>Podospora</taxon>
    </lineage>
</organism>